<reference evidence="5" key="1">
    <citation type="journal article" date="2019" name="Int. J. Syst. Evol. Microbiol.">
        <title>The Global Catalogue of Microorganisms (GCM) 10K type strain sequencing project: providing services to taxonomists for standard genome sequencing and annotation.</title>
        <authorList>
            <consortium name="The Broad Institute Genomics Platform"/>
            <consortium name="The Broad Institute Genome Sequencing Center for Infectious Disease"/>
            <person name="Wu L."/>
            <person name="Ma J."/>
        </authorList>
    </citation>
    <scope>NUCLEOTIDE SEQUENCE [LARGE SCALE GENOMIC DNA]</scope>
    <source>
        <strain evidence="5">KCTC 52298</strain>
    </source>
</reference>
<dbReference type="Gene3D" id="3.40.630.30">
    <property type="match status" value="1"/>
</dbReference>
<keyword evidence="5" id="KW-1185">Reference proteome</keyword>
<organism evidence="4 5">
    <name type="scientific">Sphingobacterium tabacisoli</name>
    <dbReference type="NCBI Taxonomy" id="2044855"/>
    <lineage>
        <taxon>Bacteria</taxon>
        <taxon>Pseudomonadati</taxon>
        <taxon>Bacteroidota</taxon>
        <taxon>Sphingobacteriia</taxon>
        <taxon>Sphingobacteriales</taxon>
        <taxon>Sphingobacteriaceae</taxon>
        <taxon>Sphingobacterium</taxon>
    </lineage>
</organism>
<dbReference type="RefSeq" id="WP_210354710.1">
    <property type="nucleotide sequence ID" value="NZ_JAEQMU010000002.1"/>
</dbReference>
<dbReference type="PROSITE" id="PS51186">
    <property type="entry name" value="GNAT"/>
    <property type="match status" value="1"/>
</dbReference>
<dbReference type="Proteomes" id="UP001597440">
    <property type="component" value="Unassembled WGS sequence"/>
</dbReference>
<name>A0ABW5L804_9SPHI</name>
<dbReference type="EC" id="2.3.-.-" evidence="4"/>
<dbReference type="SUPFAM" id="SSF55729">
    <property type="entry name" value="Acyl-CoA N-acyltransferases (Nat)"/>
    <property type="match status" value="1"/>
</dbReference>
<gene>
    <name evidence="4" type="ORF">ACFSQW_21085</name>
</gene>
<evidence type="ECO:0000259" key="3">
    <source>
        <dbReference type="PROSITE" id="PS51186"/>
    </source>
</evidence>
<dbReference type="EMBL" id="JBHULD010000025">
    <property type="protein sequence ID" value="MFD2556898.1"/>
    <property type="molecule type" value="Genomic_DNA"/>
</dbReference>
<dbReference type="CDD" id="cd04301">
    <property type="entry name" value="NAT_SF"/>
    <property type="match status" value="1"/>
</dbReference>
<evidence type="ECO:0000313" key="5">
    <source>
        <dbReference type="Proteomes" id="UP001597440"/>
    </source>
</evidence>
<dbReference type="InterPro" id="IPR000182">
    <property type="entry name" value="GNAT_dom"/>
</dbReference>
<dbReference type="InterPro" id="IPR016181">
    <property type="entry name" value="Acyl_CoA_acyltransferase"/>
</dbReference>
<evidence type="ECO:0000313" key="4">
    <source>
        <dbReference type="EMBL" id="MFD2556898.1"/>
    </source>
</evidence>
<comment type="caution">
    <text evidence="4">The sequence shown here is derived from an EMBL/GenBank/DDBJ whole genome shotgun (WGS) entry which is preliminary data.</text>
</comment>
<sequence>MEFVIRNCIKSDIDNLVKLCEEHAEYEKIPYALEEKNIRLCQALFSDSKRVYCLVVESEGTLVGYATYTFDYSTWDAGEFVNLDCLYLQQEYRNLGIGQILFDKIRYAGKEKGCVSMQWHTPNFNEGAIKFYQRNGALGRLKMRFSLLY</sequence>
<feature type="domain" description="N-acetyltransferase" evidence="3">
    <location>
        <begin position="3"/>
        <end position="149"/>
    </location>
</feature>
<dbReference type="GO" id="GO:0016746">
    <property type="term" value="F:acyltransferase activity"/>
    <property type="evidence" value="ECO:0007669"/>
    <property type="project" value="UniProtKB-KW"/>
</dbReference>
<proteinExistence type="predicted"/>
<dbReference type="PANTHER" id="PTHR10545:SF29">
    <property type="entry name" value="GH14572P-RELATED"/>
    <property type="match status" value="1"/>
</dbReference>
<dbReference type="PANTHER" id="PTHR10545">
    <property type="entry name" value="DIAMINE N-ACETYLTRANSFERASE"/>
    <property type="match status" value="1"/>
</dbReference>
<dbReference type="InterPro" id="IPR051016">
    <property type="entry name" value="Diverse_Substrate_AcTransf"/>
</dbReference>
<dbReference type="Pfam" id="PF00583">
    <property type="entry name" value="Acetyltransf_1"/>
    <property type="match status" value="1"/>
</dbReference>
<protein>
    <submittedName>
        <fullName evidence="4">GNAT family N-acetyltransferase</fullName>
        <ecNumber evidence="4">2.3.-.-</ecNumber>
    </submittedName>
</protein>
<evidence type="ECO:0000256" key="1">
    <source>
        <dbReference type="ARBA" id="ARBA00022679"/>
    </source>
</evidence>
<keyword evidence="1 4" id="KW-0808">Transferase</keyword>
<accession>A0ABW5L804</accession>
<evidence type="ECO:0000256" key="2">
    <source>
        <dbReference type="ARBA" id="ARBA00023315"/>
    </source>
</evidence>
<keyword evidence="2 4" id="KW-0012">Acyltransferase</keyword>